<keyword evidence="5 8" id="KW-0378">Hydrolase</keyword>
<comment type="cofactor">
    <cofactor evidence="1 8">
        <name>Mg(2+)</name>
        <dbReference type="ChEBI" id="CHEBI:18420"/>
    </cofactor>
</comment>
<protein>
    <recommendedName>
        <fullName evidence="8">Ribonuclease VapC</fullName>
        <shortName evidence="8">RNase VapC</shortName>
        <ecNumber evidence="8">3.1.-.-</ecNumber>
    </recommendedName>
    <alternativeName>
        <fullName evidence="8">Toxin VapC</fullName>
    </alternativeName>
</protein>
<dbReference type="RefSeq" id="WP_048387232.1">
    <property type="nucleotide sequence ID" value="NZ_CP181271.1"/>
</dbReference>
<accession>A0A6A7ZCR8</accession>
<dbReference type="GO" id="GO:0004540">
    <property type="term" value="F:RNA nuclease activity"/>
    <property type="evidence" value="ECO:0007669"/>
    <property type="project" value="InterPro"/>
</dbReference>
<proteinExistence type="inferred from homology"/>
<evidence type="ECO:0000256" key="6">
    <source>
        <dbReference type="ARBA" id="ARBA00022842"/>
    </source>
</evidence>
<evidence type="ECO:0000256" key="4">
    <source>
        <dbReference type="ARBA" id="ARBA00022723"/>
    </source>
</evidence>
<evidence type="ECO:0000256" key="1">
    <source>
        <dbReference type="ARBA" id="ARBA00001946"/>
    </source>
</evidence>
<reference evidence="10 11" key="1">
    <citation type="submission" date="2019-10" db="EMBL/GenBank/DDBJ databases">
        <title>Evaluation of single-gene subtyping targets for Pseudomonas.</title>
        <authorList>
            <person name="Reichler S.J."/>
            <person name="Orsi R.H."/>
            <person name="Wiedmann M."/>
            <person name="Martin N.H."/>
            <person name="Murphy S.I."/>
        </authorList>
    </citation>
    <scope>NUCLEOTIDE SEQUENCE [LARGE SCALE GENOMIC DNA]</scope>
    <source>
        <strain evidence="10 11">FSL R10-1876</strain>
    </source>
</reference>
<dbReference type="GO" id="GO:0016787">
    <property type="term" value="F:hydrolase activity"/>
    <property type="evidence" value="ECO:0007669"/>
    <property type="project" value="UniProtKB-KW"/>
</dbReference>
<evidence type="ECO:0000256" key="5">
    <source>
        <dbReference type="ARBA" id="ARBA00022801"/>
    </source>
</evidence>
<keyword evidence="8" id="KW-0800">Toxin</keyword>
<dbReference type="Proteomes" id="UP000466863">
    <property type="component" value="Unassembled WGS sequence"/>
</dbReference>
<dbReference type="Pfam" id="PF01850">
    <property type="entry name" value="PIN"/>
    <property type="match status" value="1"/>
</dbReference>
<comment type="caution">
    <text evidence="10">The sequence shown here is derived from an EMBL/GenBank/DDBJ whole genome shotgun (WGS) entry which is preliminary data.</text>
</comment>
<evidence type="ECO:0000313" key="11">
    <source>
        <dbReference type="Proteomes" id="UP000466863"/>
    </source>
</evidence>
<evidence type="ECO:0000256" key="3">
    <source>
        <dbReference type="ARBA" id="ARBA00022722"/>
    </source>
</evidence>
<sequence>MIILDTNVLSELMRPQPSEAVVAWVDAQPSDDLFISAITMAEILHGIERLPAGKRKDQLHVIAQALFDEDFADRVLPFDAHTAPRYAVWVATSQASGKSVSLADAQIAATCIAHQASLATRNVKDFSQGTLNLINPWLFGES</sequence>
<dbReference type="PANTHER" id="PTHR33653">
    <property type="entry name" value="RIBONUCLEASE VAPC2"/>
    <property type="match status" value="1"/>
</dbReference>
<organism evidence="10 11">
    <name type="scientific">Pseudomonas helleri</name>
    <dbReference type="NCBI Taxonomy" id="1608996"/>
    <lineage>
        <taxon>Bacteria</taxon>
        <taxon>Pseudomonadati</taxon>
        <taxon>Pseudomonadota</taxon>
        <taxon>Gammaproteobacteria</taxon>
        <taxon>Pseudomonadales</taxon>
        <taxon>Pseudomonadaceae</taxon>
        <taxon>Pseudomonas</taxon>
    </lineage>
</organism>
<dbReference type="GO" id="GO:0090729">
    <property type="term" value="F:toxin activity"/>
    <property type="evidence" value="ECO:0007669"/>
    <property type="project" value="UniProtKB-KW"/>
</dbReference>
<keyword evidence="6 8" id="KW-0460">Magnesium</keyword>
<dbReference type="SUPFAM" id="SSF88723">
    <property type="entry name" value="PIN domain-like"/>
    <property type="match status" value="1"/>
</dbReference>
<evidence type="ECO:0000256" key="2">
    <source>
        <dbReference type="ARBA" id="ARBA00022649"/>
    </source>
</evidence>
<evidence type="ECO:0000256" key="8">
    <source>
        <dbReference type="HAMAP-Rule" id="MF_00265"/>
    </source>
</evidence>
<dbReference type="Gene3D" id="3.40.50.1010">
    <property type="entry name" value="5'-nuclease"/>
    <property type="match status" value="1"/>
</dbReference>
<comment type="function">
    <text evidence="8">Toxic component of a toxin-antitoxin (TA) system. An RNase.</text>
</comment>
<keyword evidence="4 8" id="KW-0479">Metal-binding</keyword>
<feature type="binding site" evidence="8">
    <location>
        <position position="5"/>
    </location>
    <ligand>
        <name>Mg(2+)</name>
        <dbReference type="ChEBI" id="CHEBI:18420"/>
    </ligand>
</feature>
<feature type="binding site" evidence="8">
    <location>
        <position position="104"/>
    </location>
    <ligand>
        <name>Mg(2+)</name>
        <dbReference type="ChEBI" id="CHEBI:18420"/>
    </ligand>
</feature>
<dbReference type="HAMAP" id="MF_00265">
    <property type="entry name" value="VapC_Nob1"/>
    <property type="match status" value="1"/>
</dbReference>
<evidence type="ECO:0000259" key="9">
    <source>
        <dbReference type="Pfam" id="PF01850"/>
    </source>
</evidence>
<comment type="similarity">
    <text evidence="7 8">Belongs to the PINc/VapC protein family.</text>
</comment>
<dbReference type="PANTHER" id="PTHR33653:SF1">
    <property type="entry name" value="RIBONUCLEASE VAPC2"/>
    <property type="match status" value="1"/>
</dbReference>
<dbReference type="EMBL" id="WIVV01000191">
    <property type="protein sequence ID" value="MQU45732.1"/>
    <property type="molecule type" value="Genomic_DNA"/>
</dbReference>
<dbReference type="InterPro" id="IPR002716">
    <property type="entry name" value="PIN_dom"/>
</dbReference>
<keyword evidence="2 8" id="KW-1277">Toxin-antitoxin system</keyword>
<evidence type="ECO:0000256" key="7">
    <source>
        <dbReference type="ARBA" id="ARBA00038093"/>
    </source>
</evidence>
<dbReference type="GO" id="GO:0000287">
    <property type="term" value="F:magnesium ion binding"/>
    <property type="evidence" value="ECO:0007669"/>
    <property type="project" value="UniProtKB-UniRule"/>
</dbReference>
<dbReference type="InterPro" id="IPR029060">
    <property type="entry name" value="PIN-like_dom_sf"/>
</dbReference>
<keyword evidence="3 8" id="KW-0540">Nuclease</keyword>
<dbReference type="CDD" id="cd18731">
    <property type="entry name" value="PIN_NgFitB-like"/>
    <property type="match status" value="1"/>
</dbReference>
<feature type="domain" description="PIN" evidence="9">
    <location>
        <begin position="2"/>
        <end position="122"/>
    </location>
</feature>
<dbReference type="AlphaFoldDB" id="A0A6A7ZCR8"/>
<dbReference type="EC" id="3.1.-.-" evidence="8"/>
<dbReference type="InterPro" id="IPR022907">
    <property type="entry name" value="VapC_family"/>
</dbReference>
<gene>
    <name evidence="8" type="primary">vapC</name>
    <name evidence="10" type="ORF">GHO28_24985</name>
</gene>
<name>A0A6A7ZCR8_9PSED</name>
<dbReference type="InterPro" id="IPR050556">
    <property type="entry name" value="Type_II_TA_system_RNase"/>
</dbReference>
<evidence type="ECO:0000313" key="10">
    <source>
        <dbReference type="EMBL" id="MQU45732.1"/>
    </source>
</evidence>